<organism evidence="3">
    <name type="scientific">Arthroderma gypseum (strain ATCC MYA-4604 / CBS 118893)</name>
    <name type="common">Microsporum gypseum</name>
    <dbReference type="NCBI Taxonomy" id="535722"/>
    <lineage>
        <taxon>Eukaryota</taxon>
        <taxon>Fungi</taxon>
        <taxon>Dikarya</taxon>
        <taxon>Ascomycota</taxon>
        <taxon>Pezizomycotina</taxon>
        <taxon>Eurotiomycetes</taxon>
        <taxon>Eurotiomycetidae</taxon>
        <taxon>Onygenales</taxon>
        <taxon>Arthrodermataceae</taxon>
        <taxon>Nannizzia</taxon>
    </lineage>
</organism>
<evidence type="ECO:0000313" key="3">
    <source>
        <dbReference type="Proteomes" id="UP000002669"/>
    </source>
</evidence>
<evidence type="ECO:0000313" key="2">
    <source>
        <dbReference type="EMBL" id="EFQ97865.1"/>
    </source>
</evidence>
<dbReference type="HOGENOM" id="CLU_2573445_0_0_1"/>
<evidence type="ECO:0000256" key="1">
    <source>
        <dbReference type="SAM" id="MobiDB-lite"/>
    </source>
</evidence>
<gene>
    <name evidence="2" type="ORF">MGYG_00903</name>
</gene>
<name>E5R2U4_ARTGP</name>
<feature type="region of interest" description="Disordered" evidence="1">
    <location>
        <begin position="1"/>
        <end position="31"/>
    </location>
</feature>
<reference evidence="3" key="1">
    <citation type="journal article" date="2012" name="MBio">
        <title>Comparative genome analysis of Trichophyton rubrum and related dermatophytes reveals candidate genes involved in infection.</title>
        <authorList>
            <person name="Martinez D.A."/>
            <person name="Oliver B.G."/>
            <person name="Graeser Y."/>
            <person name="Goldberg J.M."/>
            <person name="Li W."/>
            <person name="Martinez-Rossi N.M."/>
            <person name="Monod M."/>
            <person name="Shelest E."/>
            <person name="Barton R.C."/>
            <person name="Birch E."/>
            <person name="Brakhage A.A."/>
            <person name="Chen Z."/>
            <person name="Gurr S.J."/>
            <person name="Heiman D."/>
            <person name="Heitman J."/>
            <person name="Kosti I."/>
            <person name="Rossi A."/>
            <person name="Saif S."/>
            <person name="Samalova M."/>
            <person name="Saunders C.W."/>
            <person name="Shea T."/>
            <person name="Summerbell R.C."/>
            <person name="Xu J."/>
            <person name="Young S."/>
            <person name="Zeng Q."/>
            <person name="Birren B.W."/>
            <person name="Cuomo C.A."/>
            <person name="White T.C."/>
        </authorList>
    </citation>
    <scope>NUCLEOTIDE SEQUENCE [LARGE SCALE GENOMIC DNA]</scope>
    <source>
        <strain evidence="3">ATCC MYA-4604 / CBS 118893</strain>
    </source>
</reference>
<feature type="compositionally biased region" description="Polar residues" evidence="1">
    <location>
        <begin position="19"/>
        <end position="29"/>
    </location>
</feature>
<dbReference type="Proteomes" id="UP000002669">
    <property type="component" value="Unassembled WGS sequence"/>
</dbReference>
<dbReference type="GeneID" id="10032139"/>
<dbReference type="AlphaFoldDB" id="E5R2U4"/>
<accession>E5R2U4</accession>
<dbReference type="RefSeq" id="XP_003176817.1">
    <property type="nucleotide sequence ID" value="XM_003176769.1"/>
</dbReference>
<proteinExistence type="predicted"/>
<dbReference type="EMBL" id="DS989822">
    <property type="protein sequence ID" value="EFQ97865.1"/>
    <property type="molecule type" value="Genomic_DNA"/>
</dbReference>
<dbReference type="InParanoid" id="E5R2U4"/>
<protein>
    <submittedName>
        <fullName evidence="2">Uncharacterized protein</fullName>
    </submittedName>
</protein>
<keyword evidence="3" id="KW-1185">Reference proteome</keyword>
<dbReference type="VEuPathDB" id="FungiDB:MGYG_00903"/>
<sequence>MTDIHYVPGGGDIRGYTPHASSQGTSSMQPVRPLEQLDPARDVKIEVACHESYEWEMRQVLAATPQDIEYLRGKGFPVAAC</sequence>